<protein>
    <submittedName>
        <fullName evidence="2">Uncharacterized protein</fullName>
    </submittedName>
</protein>
<comment type="caution">
    <text evidence="2">The sequence shown here is derived from an EMBL/GenBank/DDBJ whole genome shotgun (WGS) entry which is preliminary data.</text>
</comment>
<evidence type="ECO:0000313" key="3">
    <source>
        <dbReference type="Proteomes" id="UP001189429"/>
    </source>
</evidence>
<evidence type="ECO:0000256" key="1">
    <source>
        <dbReference type="SAM" id="MobiDB-lite"/>
    </source>
</evidence>
<feature type="region of interest" description="Disordered" evidence="1">
    <location>
        <begin position="1"/>
        <end position="25"/>
    </location>
</feature>
<reference evidence="2" key="1">
    <citation type="submission" date="2023-10" db="EMBL/GenBank/DDBJ databases">
        <authorList>
            <person name="Chen Y."/>
            <person name="Shah S."/>
            <person name="Dougan E. K."/>
            <person name="Thang M."/>
            <person name="Chan C."/>
        </authorList>
    </citation>
    <scope>NUCLEOTIDE SEQUENCE [LARGE SCALE GENOMIC DNA]</scope>
</reference>
<dbReference type="EMBL" id="CAUYUJ010018345">
    <property type="protein sequence ID" value="CAK0882824.1"/>
    <property type="molecule type" value="Genomic_DNA"/>
</dbReference>
<sequence>MPGRSSWNTWGRRRRRGSTSTRSGRLTPLLRRAGSRGRTCLQDLRENITRDLTVYDWCGVGQGLASVTFWPGDEQSAAVTVQTASVRWVQWPSAAEVVSWQCDGANKVMSTSLPGGLAPLQWLSLQVWQENRSWDLVSAGGLAGRLKWNTWNHTDYIFSV</sequence>
<proteinExistence type="predicted"/>
<name>A0ABN9WDC3_9DINO</name>
<gene>
    <name evidence="2" type="ORF">PCOR1329_LOCUS65238</name>
</gene>
<dbReference type="Proteomes" id="UP001189429">
    <property type="component" value="Unassembled WGS sequence"/>
</dbReference>
<accession>A0ABN9WDC3</accession>
<evidence type="ECO:0000313" key="2">
    <source>
        <dbReference type="EMBL" id="CAK0882824.1"/>
    </source>
</evidence>
<organism evidence="2 3">
    <name type="scientific">Prorocentrum cordatum</name>
    <dbReference type="NCBI Taxonomy" id="2364126"/>
    <lineage>
        <taxon>Eukaryota</taxon>
        <taxon>Sar</taxon>
        <taxon>Alveolata</taxon>
        <taxon>Dinophyceae</taxon>
        <taxon>Prorocentrales</taxon>
        <taxon>Prorocentraceae</taxon>
        <taxon>Prorocentrum</taxon>
    </lineage>
</organism>
<keyword evidence="3" id="KW-1185">Reference proteome</keyword>